<dbReference type="InParanoid" id="G0VC78"/>
<dbReference type="FunCoup" id="G0VC78">
    <property type="interactions" value="123"/>
</dbReference>
<dbReference type="EMBL" id="HE576754">
    <property type="protein sequence ID" value="CCC69087.1"/>
    <property type="molecule type" value="Genomic_DNA"/>
</dbReference>
<keyword evidence="4" id="KW-0496">Mitochondrion</keyword>
<dbReference type="KEGG" id="ncs:NCAS_0C00970"/>
<proteinExistence type="inferred from homology"/>
<dbReference type="PANTHER" id="PTHR28236:SF1">
    <property type="entry name" value="LARGE RIBOSOMAL SUBUNIT PROTEIN ML53"/>
    <property type="match status" value="1"/>
</dbReference>
<evidence type="ECO:0000256" key="7">
    <source>
        <dbReference type="ARBA" id="ARBA00077936"/>
    </source>
</evidence>
<dbReference type="HOGENOM" id="CLU_131037_1_0_1"/>
<dbReference type="AlphaFoldDB" id="G0VC78"/>
<evidence type="ECO:0000256" key="1">
    <source>
        <dbReference type="ARBA" id="ARBA00004173"/>
    </source>
</evidence>
<protein>
    <recommendedName>
        <fullName evidence="6">Large ribosomal subunit protein mL53</fullName>
    </recommendedName>
    <alternativeName>
        <fullName evidence="7">54S ribosomal protein L44, mitochondrial</fullName>
    </alternativeName>
</protein>
<name>G0VC78_NAUCA</name>
<dbReference type="InterPro" id="IPR042776">
    <property type="entry name" value="Ribosomal_mL53_fung"/>
</dbReference>
<dbReference type="GO" id="GO:0005762">
    <property type="term" value="C:mitochondrial large ribosomal subunit"/>
    <property type="evidence" value="ECO:0007669"/>
    <property type="project" value="EnsemblFungi"/>
</dbReference>
<dbReference type="GO" id="GO:0003735">
    <property type="term" value="F:structural constituent of ribosome"/>
    <property type="evidence" value="ECO:0007669"/>
    <property type="project" value="EnsemblFungi"/>
</dbReference>
<evidence type="ECO:0000313" key="8">
    <source>
        <dbReference type="EMBL" id="CCC69087.1"/>
    </source>
</evidence>
<dbReference type="OrthoDB" id="4136894at2759"/>
<dbReference type="GeneID" id="96902671"/>
<comment type="subcellular location">
    <subcellularLocation>
        <location evidence="1">Mitochondrion</location>
    </subcellularLocation>
</comment>
<dbReference type="OMA" id="MDFNCSK"/>
<dbReference type="PANTHER" id="PTHR28236">
    <property type="entry name" value="54S RIBOSOMAL PROTEIN L44, MITOCHONDRIAL"/>
    <property type="match status" value="1"/>
</dbReference>
<reference key="2">
    <citation type="submission" date="2011-08" db="EMBL/GenBank/DDBJ databases">
        <title>Genome sequence of Naumovozyma castellii.</title>
        <authorList>
            <person name="Gordon J.L."/>
            <person name="Armisen D."/>
            <person name="Proux-Wera E."/>
            <person name="OhEigeartaigh S.S."/>
            <person name="Byrne K.P."/>
            <person name="Wolfe K.H."/>
        </authorList>
    </citation>
    <scope>NUCLEOTIDE SEQUENCE</scope>
    <source>
        <strain>Type strain:CBS 4309</strain>
    </source>
</reference>
<sequence>MITKYFTKVLVRFNPFGAEAKTARLMLAAIPPHQRTLGTKIQSEILNNSITKKPLVKITFKDKTDMEFDPSNTSFEEASNLLDRHSRKLRIKETIENQ</sequence>
<keyword evidence="5" id="KW-0687">Ribonucleoprotein</keyword>
<gene>
    <name evidence="8" type="primary">NCAS0C00970</name>
    <name evidence="8" type="ordered locus">NCAS_0C00970</name>
</gene>
<organism evidence="8 9">
    <name type="scientific">Naumovozyma castellii</name>
    <name type="common">Yeast</name>
    <name type="synonym">Saccharomyces castellii</name>
    <dbReference type="NCBI Taxonomy" id="27288"/>
    <lineage>
        <taxon>Eukaryota</taxon>
        <taxon>Fungi</taxon>
        <taxon>Dikarya</taxon>
        <taxon>Ascomycota</taxon>
        <taxon>Saccharomycotina</taxon>
        <taxon>Saccharomycetes</taxon>
        <taxon>Saccharomycetales</taxon>
        <taxon>Saccharomycetaceae</taxon>
        <taxon>Naumovozyma</taxon>
    </lineage>
</organism>
<comment type="similarity">
    <text evidence="2">Belongs to the mitochondrion-specific ribosomal protein mL53 family.</text>
</comment>
<evidence type="ECO:0000256" key="3">
    <source>
        <dbReference type="ARBA" id="ARBA00022980"/>
    </source>
</evidence>
<accession>G0VC78</accession>
<evidence type="ECO:0000256" key="5">
    <source>
        <dbReference type="ARBA" id="ARBA00023274"/>
    </source>
</evidence>
<evidence type="ECO:0000256" key="6">
    <source>
        <dbReference type="ARBA" id="ARBA00035180"/>
    </source>
</evidence>
<evidence type="ECO:0000256" key="2">
    <source>
        <dbReference type="ARBA" id="ARBA00005557"/>
    </source>
</evidence>
<dbReference type="Gene3D" id="3.40.30.10">
    <property type="entry name" value="Glutaredoxin"/>
    <property type="match status" value="1"/>
</dbReference>
<dbReference type="Proteomes" id="UP000001640">
    <property type="component" value="Chromosome 3"/>
</dbReference>
<dbReference type="eggNOG" id="ENOG502S452">
    <property type="taxonomic scope" value="Eukaryota"/>
</dbReference>
<dbReference type="FunFam" id="3.40.30.10:FF:000260">
    <property type="entry name" value="Mitochondrial ribosomal protein L44"/>
    <property type="match status" value="1"/>
</dbReference>
<reference evidence="8 9" key="1">
    <citation type="journal article" date="2011" name="Proc. Natl. Acad. Sci. U.S.A.">
        <title>Evolutionary erosion of yeast sex chromosomes by mating-type switching accidents.</title>
        <authorList>
            <person name="Gordon J.L."/>
            <person name="Armisen D."/>
            <person name="Proux-Wera E."/>
            <person name="Oheigeartaigh S.S."/>
            <person name="Byrne K.P."/>
            <person name="Wolfe K.H."/>
        </authorList>
    </citation>
    <scope>NUCLEOTIDE SEQUENCE [LARGE SCALE GENOMIC DNA]</scope>
    <source>
        <strain evidence="9">ATCC 76901 / BCRC 22586 / CBS 4309 / NBRC 1992 / NRRL Y-12630</strain>
    </source>
</reference>
<dbReference type="STRING" id="1064592.G0VC78"/>
<keyword evidence="9" id="KW-1185">Reference proteome</keyword>
<keyword evidence="3" id="KW-0689">Ribosomal protein</keyword>
<dbReference type="Pfam" id="PF10780">
    <property type="entry name" value="MRP_L53"/>
    <property type="match status" value="1"/>
</dbReference>
<dbReference type="RefSeq" id="XP_003675454.1">
    <property type="nucleotide sequence ID" value="XM_003675406.1"/>
</dbReference>
<evidence type="ECO:0000256" key="4">
    <source>
        <dbReference type="ARBA" id="ARBA00023128"/>
    </source>
</evidence>
<evidence type="ECO:0000313" key="9">
    <source>
        <dbReference type="Proteomes" id="UP000001640"/>
    </source>
</evidence>
<dbReference type="InterPro" id="IPR019716">
    <property type="entry name" value="Ribosomal_mL53"/>
</dbReference>